<proteinExistence type="predicted"/>
<organism evidence="1 2">
    <name type="scientific">Methylobacterium jeotgali</name>
    <dbReference type="NCBI Taxonomy" id="381630"/>
    <lineage>
        <taxon>Bacteria</taxon>
        <taxon>Pseudomonadati</taxon>
        <taxon>Pseudomonadota</taxon>
        <taxon>Alphaproteobacteria</taxon>
        <taxon>Hyphomicrobiales</taxon>
        <taxon>Methylobacteriaceae</taxon>
        <taxon>Methylobacterium</taxon>
    </lineage>
</organism>
<protein>
    <submittedName>
        <fullName evidence="1">Uncharacterized protein</fullName>
    </submittedName>
</protein>
<dbReference type="Proteomes" id="UP001055102">
    <property type="component" value="Unassembled WGS sequence"/>
</dbReference>
<name>A0ABQ4SXS9_9HYPH</name>
<evidence type="ECO:0000313" key="1">
    <source>
        <dbReference type="EMBL" id="GJE06624.1"/>
    </source>
</evidence>
<keyword evidence="2" id="KW-1185">Reference proteome</keyword>
<evidence type="ECO:0000313" key="2">
    <source>
        <dbReference type="Proteomes" id="UP001055102"/>
    </source>
</evidence>
<reference evidence="1" key="1">
    <citation type="journal article" date="2021" name="Front. Microbiol.">
        <title>Comprehensive Comparative Genomics and Phenotyping of Methylobacterium Species.</title>
        <authorList>
            <person name="Alessa O."/>
            <person name="Ogura Y."/>
            <person name="Fujitani Y."/>
            <person name="Takami H."/>
            <person name="Hayashi T."/>
            <person name="Sahin N."/>
            <person name="Tani A."/>
        </authorList>
    </citation>
    <scope>NUCLEOTIDE SEQUENCE</scope>
    <source>
        <strain evidence="1">LMG 23639</strain>
    </source>
</reference>
<comment type="caution">
    <text evidence="1">The sequence shown here is derived from an EMBL/GenBank/DDBJ whole genome shotgun (WGS) entry which is preliminary data.</text>
</comment>
<reference evidence="1" key="2">
    <citation type="submission" date="2021-08" db="EMBL/GenBank/DDBJ databases">
        <authorList>
            <person name="Tani A."/>
            <person name="Ola A."/>
            <person name="Ogura Y."/>
            <person name="Katsura K."/>
            <person name="Hayashi T."/>
        </authorList>
    </citation>
    <scope>NUCLEOTIDE SEQUENCE</scope>
    <source>
        <strain evidence="1">LMG 23639</strain>
    </source>
</reference>
<accession>A0ABQ4SXS9</accession>
<dbReference type="EMBL" id="BPQR01000031">
    <property type="protein sequence ID" value="GJE06624.1"/>
    <property type="molecule type" value="Genomic_DNA"/>
</dbReference>
<gene>
    <name evidence="1" type="ORF">AOPFMNJM_1946</name>
</gene>
<sequence>MSSGTNFAYIPPVSTAPLSINLPTISVTAGPPDPIGGGGALPGDGSYGDPIAGFHQINQQFADNQRAFSERMDAQSAAFNAALTEQAAARSAQMQSQTDANLASMNAQRAAMSAPPITGPILPPSFLRAAQAALPPVAPGLLAFDQAPPPAIPAEAPPQAPDPALAAAGLAAAPGATFGEGLLAGAEVIGAALPSAARILPAATGVGAFLYGLFGNTGTIPSDAAETQMRLESEARMQALGLRPGQTVPDAAPPEGGTAPEAPADAVPTLPGAFGPVPAFAGLDPALFAAGGPALGFAPLPDGAFAPLPGFAPAVPNLGPEGFTPALPGFGALPGFAAAPPQGLALPGLTPAQPMPPLPGFGPVDPAMTGVVTLEARSLGDLRGDLTDTIGLRARQLELGDDPALGGYRQAEGIAGVRLEQALGRRIDRSADPAYDFVDRILGPISLKGPLPERGSLEGLRNSVIRDAMGGNTATRVLVVDTLGLSDQQFETLRNDVANGTQGTQKTIIFLR</sequence>
<dbReference type="RefSeq" id="WP_238275408.1">
    <property type="nucleotide sequence ID" value="NZ_BPQR01000031.1"/>
</dbReference>